<dbReference type="Gene3D" id="1.10.1740.10">
    <property type="match status" value="1"/>
</dbReference>
<proteinExistence type="predicted"/>
<gene>
    <name evidence="5" type="ORF">QJ048_06840</name>
</gene>
<dbReference type="InterPro" id="IPR007627">
    <property type="entry name" value="RNA_pol_sigma70_r2"/>
</dbReference>
<keyword evidence="2" id="KW-0731">Sigma factor</keyword>
<dbReference type="PANTHER" id="PTHR43133">
    <property type="entry name" value="RNA POLYMERASE ECF-TYPE SIGMA FACTO"/>
    <property type="match status" value="1"/>
</dbReference>
<accession>A0ABT6RA82</accession>
<keyword evidence="1" id="KW-0805">Transcription regulation</keyword>
<sequence length="174" mass="20081">MNRTFLLLHFDSMQPHNLTIISNHRDEPITFIFIFTTMDQPTAYSDKVLLEKINNSDKEAFAQFYRRYWEQLFSTAAKTLRSKEEAADLVQDIFVSLWNRRGSLHIEGPASAYLQQSVKYKSIHYIEKNITRRDYLAVFSDTVAYNTPPSAEIDIELKQVKQIVNQAVAAISAG</sequence>
<dbReference type="InterPro" id="IPR014284">
    <property type="entry name" value="RNA_pol_sigma-70_dom"/>
</dbReference>
<evidence type="ECO:0000256" key="1">
    <source>
        <dbReference type="ARBA" id="ARBA00023015"/>
    </source>
</evidence>
<dbReference type="NCBIfam" id="TIGR02937">
    <property type="entry name" value="sigma70-ECF"/>
    <property type="match status" value="1"/>
</dbReference>
<dbReference type="InterPro" id="IPR039425">
    <property type="entry name" value="RNA_pol_sigma-70-like"/>
</dbReference>
<reference evidence="5 6" key="1">
    <citation type="submission" date="2023-05" db="EMBL/GenBank/DDBJ databases">
        <title>Genome sequence of Pinibacter sp. MAH-24.</title>
        <authorList>
            <person name="Huq M.A."/>
        </authorList>
    </citation>
    <scope>NUCLEOTIDE SEQUENCE [LARGE SCALE GENOMIC DNA]</scope>
    <source>
        <strain evidence="5 6">MAH-24</strain>
    </source>
</reference>
<evidence type="ECO:0000313" key="5">
    <source>
        <dbReference type="EMBL" id="MDI3319482.1"/>
    </source>
</evidence>
<dbReference type="InterPro" id="IPR013325">
    <property type="entry name" value="RNA_pol_sigma_r2"/>
</dbReference>
<organism evidence="5 6">
    <name type="scientific">Pinibacter soli</name>
    <dbReference type="NCBI Taxonomy" id="3044211"/>
    <lineage>
        <taxon>Bacteria</taxon>
        <taxon>Pseudomonadati</taxon>
        <taxon>Bacteroidota</taxon>
        <taxon>Chitinophagia</taxon>
        <taxon>Chitinophagales</taxon>
        <taxon>Chitinophagaceae</taxon>
        <taxon>Pinibacter</taxon>
    </lineage>
</organism>
<comment type="caution">
    <text evidence="5">The sequence shown here is derived from an EMBL/GenBank/DDBJ whole genome shotgun (WGS) entry which is preliminary data.</text>
</comment>
<dbReference type="EMBL" id="JASBRG010000003">
    <property type="protein sequence ID" value="MDI3319482.1"/>
    <property type="molecule type" value="Genomic_DNA"/>
</dbReference>
<keyword evidence="3" id="KW-0804">Transcription</keyword>
<dbReference type="Pfam" id="PF04542">
    <property type="entry name" value="Sigma70_r2"/>
    <property type="match status" value="1"/>
</dbReference>
<evidence type="ECO:0000313" key="6">
    <source>
        <dbReference type="Proteomes" id="UP001226434"/>
    </source>
</evidence>
<evidence type="ECO:0000259" key="4">
    <source>
        <dbReference type="Pfam" id="PF04542"/>
    </source>
</evidence>
<evidence type="ECO:0000256" key="2">
    <source>
        <dbReference type="ARBA" id="ARBA00023082"/>
    </source>
</evidence>
<evidence type="ECO:0000256" key="3">
    <source>
        <dbReference type="ARBA" id="ARBA00023163"/>
    </source>
</evidence>
<dbReference type="RefSeq" id="WP_282333598.1">
    <property type="nucleotide sequence ID" value="NZ_JASBRG010000003.1"/>
</dbReference>
<dbReference type="PANTHER" id="PTHR43133:SF46">
    <property type="entry name" value="RNA POLYMERASE SIGMA-70 FACTOR ECF SUBFAMILY"/>
    <property type="match status" value="1"/>
</dbReference>
<dbReference type="SUPFAM" id="SSF88946">
    <property type="entry name" value="Sigma2 domain of RNA polymerase sigma factors"/>
    <property type="match status" value="1"/>
</dbReference>
<protein>
    <submittedName>
        <fullName evidence="5">Sigma-70 family RNA polymerase sigma factor</fullName>
    </submittedName>
</protein>
<keyword evidence="6" id="KW-1185">Reference proteome</keyword>
<feature type="domain" description="RNA polymerase sigma-70 region 2" evidence="4">
    <location>
        <begin position="64"/>
        <end position="129"/>
    </location>
</feature>
<name>A0ABT6RA82_9BACT</name>
<dbReference type="Proteomes" id="UP001226434">
    <property type="component" value="Unassembled WGS sequence"/>
</dbReference>